<dbReference type="Proteomes" id="UP000198929">
    <property type="component" value="Unassembled WGS sequence"/>
</dbReference>
<proteinExistence type="predicted"/>
<reference evidence="3" key="1">
    <citation type="submission" date="2016-10" db="EMBL/GenBank/DDBJ databases">
        <authorList>
            <person name="Varghese N."/>
            <person name="Submissions S."/>
        </authorList>
    </citation>
    <scope>NUCLEOTIDE SEQUENCE [LARGE SCALE GENOMIC DNA]</scope>
    <source>
        <strain evidence="3">DSM 20524</strain>
    </source>
</reference>
<keyword evidence="3" id="KW-1185">Reference proteome</keyword>
<feature type="signal peptide" evidence="1">
    <location>
        <begin position="1"/>
        <end position="26"/>
    </location>
</feature>
<dbReference type="InterPro" id="IPR021114">
    <property type="entry name" value="Porin_PorB/PorC"/>
</dbReference>
<evidence type="ECO:0000256" key="1">
    <source>
        <dbReference type="SAM" id="SignalP"/>
    </source>
</evidence>
<accession>A0A1H9WB62</accession>
<dbReference type="RefSeq" id="WP_092260889.1">
    <property type="nucleotide sequence ID" value="NZ_CP047199.1"/>
</dbReference>
<protein>
    <submittedName>
        <fullName evidence="2">Alpha helical Porin B</fullName>
    </submittedName>
</protein>
<sequence length="139" mass="14287">MAITIRIAAVTAATALTIGLAAPASAQTNVLSLINTINSGIETVDCGTLEAGLRGVGLIDDNTTRSELVKDLNNLVGDDASIKLISAPTINTVGDRALECKIVKADPVTPVDQAIAFSSHMSSQVGLPEIRNLLPVLGL</sequence>
<dbReference type="EMBL" id="FOGQ01000019">
    <property type="protein sequence ID" value="SES31182.1"/>
    <property type="molecule type" value="Genomic_DNA"/>
</dbReference>
<evidence type="ECO:0000313" key="2">
    <source>
        <dbReference type="EMBL" id="SES31182.1"/>
    </source>
</evidence>
<feature type="chain" id="PRO_5011726719" evidence="1">
    <location>
        <begin position="27"/>
        <end position="139"/>
    </location>
</feature>
<dbReference type="STRING" id="1121357.SAMN05661109_02649"/>
<organism evidence="2 3">
    <name type="scientific">Corynebacterium cystitidis DSM 20524</name>
    <dbReference type="NCBI Taxonomy" id="1121357"/>
    <lineage>
        <taxon>Bacteria</taxon>
        <taxon>Bacillati</taxon>
        <taxon>Actinomycetota</taxon>
        <taxon>Actinomycetes</taxon>
        <taxon>Mycobacteriales</taxon>
        <taxon>Corynebacteriaceae</taxon>
        <taxon>Corynebacterium</taxon>
    </lineage>
</organism>
<gene>
    <name evidence="2" type="ORF">SAMN05661109_02649</name>
</gene>
<dbReference type="AlphaFoldDB" id="A0A1H9WB62"/>
<keyword evidence="1" id="KW-0732">Signal</keyword>
<evidence type="ECO:0000313" key="3">
    <source>
        <dbReference type="Proteomes" id="UP000198929"/>
    </source>
</evidence>
<dbReference type="Pfam" id="PF11565">
    <property type="entry name" value="PorB"/>
    <property type="match status" value="1"/>
</dbReference>
<name>A0A1H9WB62_9CORY</name>